<sequence length="45" mass="5087">MAKYDTLIRRRSGVLDFTRAPSLTSHYSLFINSIFALSTLPPSNK</sequence>
<dbReference type="AlphaFoldDB" id="A0A834T781"/>
<gene>
    <name evidence="1" type="ORF">G2W53_030314</name>
</gene>
<evidence type="ECO:0000313" key="1">
    <source>
        <dbReference type="EMBL" id="KAF7816345.1"/>
    </source>
</evidence>
<organism evidence="1 2">
    <name type="scientific">Senna tora</name>
    <dbReference type="NCBI Taxonomy" id="362788"/>
    <lineage>
        <taxon>Eukaryota</taxon>
        <taxon>Viridiplantae</taxon>
        <taxon>Streptophyta</taxon>
        <taxon>Embryophyta</taxon>
        <taxon>Tracheophyta</taxon>
        <taxon>Spermatophyta</taxon>
        <taxon>Magnoliopsida</taxon>
        <taxon>eudicotyledons</taxon>
        <taxon>Gunneridae</taxon>
        <taxon>Pentapetalae</taxon>
        <taxon>rosids</taxon>
        <taxon>fabids</taxon>
        <taxon>Fabales</taxon>
        <taxon>Fabaceae</taxon>
        <taxon>Caesalpinioideae</taxon>
        <taxon>Cassia clade</taxon>
        <taxon>Senna</taxon>
    </lineage>
</organism>
<reference evidence="1" key="1">
    <citation type="submission" date="2020-09" db="EMBL/GenBank/DDBJ databases">
        <title>Genome-Enabled Discovery of Anthraquinone Biosynthesis in Senna tora.</title>
        <authorList>
            <person name="Kang S.-H."/>
            <person name="Pandey R.P."/>
            <person name="Lee C.-M."/>
            <person name="Sim J.-S."/>
            <person name="Jeong J.-T."/>
            <person name="Choi B.-S."/>
            <person name="Jung M."/>
            <person name="Ginzburg D."/>
            <person name="Zhao K."/>
            <person name="Won S.Y."/>
            <person name="Oh T.-J."/>
            <person name="Yu Y."/>
            <person name="Kim N.-H."/>
            <person name="Lee O.R."/>
            <person name="Lee T.-H."/>
            <person name="Bashyal P."/>
            <person name="Kim T.-S."/>
            <person name="Lee W.-H."/>
            <person name="Kawkins C."/>
            <person name="Kim C.-K."/>
            <person name="Kim J.S."/>
            <person name="Ahn B.O."/>
            <person name="Rhee S.Y."/>
            <person name="Sohng J.K."/>
        </authorList>
    </citation>
    <scope>NUCLEOTIDE SEQUENCE</scope>
    <source>
        <tissue evidence="1">Leaf</tissue>
    </source>
</reference>
<comment type="caution">
    <text evidence="1">The sequence shown here is derived from an EMBL/GenBank/DDBJ whole genome shotgun (WGS) entry which is preliminary data.</text>
</comment>
<dbReference type="Proteomes" id="UP000634136">
    <property type="component" value="Unassembled WGS sequence"/>
</dbReference>
<dbReference type="EMBL" id="JAAIUW010000009">
    <property type="protein sequence ID" value="KAF7816345.1"/>
    <property type="molecule type" value="Genomic_DNA"/>
</dbReference>
<evidence type="ECO:0000313" key="2">
    <source>
        <dbReference type="Proteomes" id="UP000634136"/>
    </source>
</evidence>
<keyword evidence="2" id="KW-1185">Reference proteome</keyword>
<accession>A0A834T781</accession>
<proteinExistence type="predicted"/>
<name>A0A834T781_9FABA</name>
<protein>
    <submittedName>
        <fullName evidence="1">Uncharacterized protein</fullName>
    </submittedName>
</protein>